<evidence type="ECO:0000313" key="4">
    <source>
        <dbReference type="Proteomes" id="UP000298663"/>
    </source>
</evidence>
<proteinExistence type="predicted"/>
<feature type="region of interest" description="Disordered" evidence="1">
    <location>
        <begin position="689"/>
        <end position="718"/>
    </location>
</feature>
<reference evidence="3 4" key="2">
    <citation type="journal article" date="2019" name="G3 (Bethesda)">
        <title>Hybrid Assembly of the Genome of the Entomopathogenic Nematode Steinernema carpocapsae Identifies the X-Chromosome.</title>
        <authorList>
            <person name="Serra L."/>
            <person name="Macchietto M."/>
            <person name="Macias-Munoz A."/>
            <person name="McGill C.J."/>
            <person name="Rodriguez I.M."/>
            <person name="Rodriguez B."/>
            <person name="Murad R."/>
            <person name="Mortazavi A."/>
        </authorList>
    </citation>
    <scope>NUCLEOTIDE SEQUENCE [LARGE SCALE GENOMIC DNA]</scope>
    <source>
        <strain evidence="3 4">ALL</strain>
    </source>
</reference>
<reference evidence="3 4" key="1">
    <citation type="journal article" date="2015" name="Genome Biol.">
        <title>Comparative genomics of Steinernema reveals deeply conserved gene regulatory networks.</title>
        <authorList>
            <person name="Dillman A.R."/>
            <person name="Macchietto M."/>
            <person name="Porter C.F."/>
            <person name="Rogers A."/>
            <person name="Williams B."/>
            <person name="Antoshechkin I."/>
            <person name="Lee M.M."/>
            <person name="Goodwin Z."/>
            <person name="Lu X."/>
            <person name="Lewis E.E."/>
            <person name="Goodrich-Blair H."/>
            <person name="Stock S.P."/>
            <person name="Adams B.J."/>
            <person name="Sternberg P.W."/>
            <person name="Mortazavi A."/>
        </authorList>
    </citation>
    <scope>NUCLEOTIDE SEQUENCE [LARGE SCALE GENOMIC DNA]</scope>
    <source>
        <strain evidence="3 4">ALL</strain>
    </source>
</reference>
<feature type="transmembrane region" description="Helical" evidence="2">
    <location>
        <begin position="519"/>
        <end position="544"/>
    </location>
</feature>
<gene>
    <name evidence="3" type="ORF">L596_030170</name>
</gene>
<keyword evidence="4" id="KW-1185">Reference proteome</keyword>
<accession>A0A4U5LRX6</accession>
<keyword evidence="2" id="KW-0472">Membrane</keyword>
<feature type="compositionally biased region" description="Basic and acidic residues" evidence="1">
    <location>
        <begin position="707"/>
        <end position="718"/>
    </location>
</feature>
<keyword evidence="2" id="KW-0812">Transmembrane</keyword>
<dbReference type="AlphaFoldDB" id="A0A4U5LRX6"/>
<dbReference type="EMBL" id="AZBU02000013">
    <property type="protein sequence ID" value="TKR58764.1"/>
    <property type="molecule type" value="Genomic_DNA"/>
</dbReference>
<name>A0A4U5LRX6_STECR</name>
<evidence type="ECO:0000256" key="2">
    <source>
        <dbReference type="SAM" id="Phobius"/>
    </source>
</evidence>
<sequence length="718" mass="80761">MGPATISLRQIARWKCIRTGFGRGVSQGKQDRSNAKVLICTGKEACATISSVFGGWERTADTAEPDADGLQRDVSVYGGAYKERRAVDRLAIRPELCRAIFRPAEMLRCSSPTPPPRYFNPELRSGFSGAPPTPASAVCPDFGDSVALLCHSKRQILGKNRPLRPSKIRSTFAGFRIAFAAVVLALCTSIASADQANAPQMDKSTDKCADFKTAGYKIGFYLDGETFSPMFNGTEIDLMKEYNYRADNKKKPGFEPTTARLLHGYDTSYALLYEAGHTADIGKKVFIFNPYSNNKVEVHEWTRSEEGVFNFPDVTIRFSIGNVNPAEITFFDDVVFAGGKKINITRSLSEHEAVEAEDMDPQISYKEKNHFDPAHWVSFEPSNSTKTLIGVVDGKKVLREECVPGLHNHFFINVKCDEVCFRMTITGDLKSYCFFIEDCPIATGPMGLFHTVLVFPKDPIERPKIPPPTLALTTTEASTYTVNTTANSSATEEAGFDYEAADRRQREINAAAINRKLKVMLSVAFFIIVLFLCACGYPCSCWLLKVHLKDAERERRLDGFYEFCEENTDWQKSPEGVEQIRNWHMKREKWHNKLKREGKWLVDGVIPIPRDEDGEPYHPGVSNRVIKWKREINLLLKAREEAAAAIEQERLAKEKAEAELSDSPNIIDCVSTFFEIVLLTYSNRFQDEHTEETQGYEDDTQQSQSKHLTEKVKAAVKN</sequence>
<dbReference type="Proteomes" id="UP000298663">
    <property type="component" value="Unassembled WGS sequence"/>
</dbReference>
<evidence type="ECO:0000313" key="3">
    <source>
        <dbReference type="EMBL" id="TKR58764.1"/>
    </source>
</evidence>
<keyword evidence="2" id="KW-1133">Transmembrane helix</keyword>
<comment type="caution">
    <text evidence="3">The sequence shown here is derived from an EMBL/GenBank/DDBJ whole genome shotgun (WGS) entry which is preliminary data.</text>
</comment>
<protein>
    <submittedName>
        <fullName evidence="3">Uncharacterized protein</fullName>
    </submittedName>
</protein>
<evidence type="ECO:0000256" key="1">
    <source>
        <dbReference type="SAM" id="MobiDB-lite"/>
    </source>
</evidence>
<organism evidence="3 4">
    <name type="scientific">Steinernema carpocapsae</name>
    <name type="common">Entomopathogenic nematode</name>
    <dbReference type="NCBI Taxonomy" id="34508"/>
    <lineage>
        <taxon>Eukaryota</taxon>
        <taxon>Metazoa</taxon>
        <taxon>Ecdysozoa</taxon>
        <taxon>Nematoda</taxon>
        <taxon>Chromadorea</taxon>
        <taxon>Rhabditida</taxon>
        <taxon>Tylenchina</taxon>
        <taxon>Panagrolaimomorpha</taxon>
        <taxon>Strongyloidoidea</taxon>
        <taxon>Steinernematidae</taxon>
        <taxon>Steinernema</taxon>
    </lineage>
</organism>